<name>A0A562I1J7_9GAMM</name>
<keyword evidence="4" id="KW-1185">Reference proteome</keyword>
<gene>
    <name evidence="3" type="ORF">LX59_02170</name>
</gene>
<dbReference type="PANTHER" id="PTHR42928:SF5">
    <property type="entry name" value="BLR1237 PROTEIN"/>
    <property type="match status" value="1"/>
</dbReference>
<dbReference type="Gene3D" id="3.40.190.10">
    <property type="entry name" value="Periplasmic binding protein-like II"/>
    <property type="match status" value="1"/>
</dbReference>
<protein>
    <submittedName>
        <fullName evidence="3">Tripartite-type tricarboxylate transporter receptor subunit TctC</fullName>
    </submittedName>
</protein>
<dbReference type="CDD" id="cd07012">
    <property type="entry name" value="PBP2_Bug_TTT"/>
    <property type="match status" value="1"/>
</dbReference>
<dbReference type="SUPFAM" id="SSF53850">
    <property type="entry name" value="Periplasmic binding protein-like II"/>
    <property type="match status" value="1"/>
</dbReference>
<dbReference type="PIRSF" id="PIRSF017082">
    <property type="entry name" value="YflP"/>
    <property type="match status" value="1"/>
</dbReference>
<sequence>MTPLVKSVALTLSLGLLPWAAQAAYPEKPITYVVPYAPGGTNDNIARVLSEFLGAELGQPLVIENKPGAGGTLGASFVAKSAPDGYTLFNASIGNLVIAPQLVPVNFDPFKDFTPIANIAESRSVIAINPKLPIKTLADLIAYAKANPGKLSFSSSGIGTPGHIALEYLQVLAGISLVHVPYKGSAPALSDTISGHVDLIADPLANGAVKSGHLRGLAWFGGTADEKELPGVPSLLDSFPQWNFSGAFLAVAPSQTPPDILKRLRQAFDRVLAKPEVIDKLKLMGLTPQRLSVEDTLSILRATHDTSADIIRRANIKAQ</sequence>
<comment type="similarity">
    <text evidence="1">Belongs to the UPF0065 (bug) family.</text>
</comment>
<dbReference type="InterPro" id="IPR042100">
    <property type="entry name" value="Bug_dom1"/>
</dbReference>
<keyword evidence="3" id="KW-0675">Receptor</keyword>
<evidence type="ECO:0000313" key="4">
    <source>
        <dbReference type="Proteomes" id="UP000319627"/>
    </source>
</evidence>
<proteinExistence type="inferred from homology"/>
<accession>A0A562I1J7</accession>
<dbReference type="Gene3D" id="3.40.190.150">
    <property type="entry name" value="Bordetella uptake gene, domain 1"/>
    <property type="match status" value="1"/>
</dbReference>
<dbReference type="InterPro" id="IPR005064">
    <property type="entry name" value="BUG"/>
</dbReference>
<dbReference type="Pfam" id="PF03401">
    <property type="entry name" value="TctC"/>
    <property type="match status" value="1"/>
</dbReference>
<evidence type="ECO:0000313" key="3">
    <source>
        <dbReference type="EMBL" id="TWH64822.1"/>
    </source>
</evidence>
<dbReference type="Proteomes" id="UP000319627">
    <property type="component" value="Unassembled WGS sequence"/>
</dbReference>
<dbReference type="AlphaFoldDB" id="A0A562I1J7"/>
<feature type="signal peptide" evidence="2">
    <location>
        <begin position="1"/>
        <end position="23"/>
    </location>
</feature>
<dbReference type="PANTHER" id="PTHR42928">
    <property type="entry name" value="TRICARBOXYLATE-BINDING PROTEIN"/>
    <property type="match status" value="1"/>
</dbReference>
<dbReference type="OrthoDB" id="5171643at2"/>
<organism evidence="3 4">
    <name type="scientific">Azomonas agilis</name>
    <dbReference type="NCBI Taxonomy" id="116849"/>
    <lineage>
        <taxon>Bacteria</taxon>
        <taxon>Pseudomonadati</taxon>
        <taxon>Pseudomonadota</taxon>
        <taxon>Gammaproteobacteria</taxon>
        <taxon>Pseudomonadales</taxon>
        <taxon>Pseudomonadaceae</taxon>
        <taxon>Azomonas</taxon>
    </lineage>
</organism>
<keyword evidence="2" id="KW-0732">Signal</keyword>
<dbReference type="EMBL" id="VLKG01000007">
    <property type="protein sequence ID" value="TWH64822.1"/>
    <property type="molecule type" value="Genomic_DNA"/>
</dbReference>
<comment type="caution">
    <text evidence="3">The sequence shown here is derived from an EMBL/GenBank/DDBJ whole genome shotgun (WGS) entry which is preliminary data.</text>
</comment>
<reference evidence="3 4" key="1">
    <citation type="submission" date="2019-07" db="EMBL/GenBank/DDBJ databases">
        <title>Genomic Encyclopedia of Type Strains, Phase I: the one thousand microbial genomes (KMG-I) project.</title>
        <authorList>
            <person name="Kyrpides N."/>
        </authorList>
    </citation>
    <scope>NUCLEOTIDE SEQUENCE [LARGE SCALE GENOMIC DNA]</scope>
    <source>
        <strain evidence="3 4">DSM 375</strain>
    </source>
</reference>
<feature type="chain" id="PRO_5021857196" evidence="2">
    <location>
        <begin position="24"/>
        <end position="319"/>
    </location>
</feature>
<evidence type="ECO:0000256" key="2">
    <source>
        <dbReference type="SAM" id="SignalP"/>
    </source>
</evidence>
<dbReference type="RefSeq" id="WP_144571864.1">
    <property type="nucleotide sequence ID" value="NZ_VLKG01000007.1"/>
</dbReference>
<evidence type="ECO:0000256" key="1">
    <source>
        <dbReference type="ARBA" id="ARBA00006987"/>
    </source>
</evidence>